<keyword evidence="3" id="KW-1185">Reference proteome</keyword>
<dbReference type="NCBIfam" id="NF040521">
    <property type="entry name" value="C45_proenzyme"/>
    <property type="match status" value="1"/>
</dbReference>
<dbReference type="Proteomes" id="UP000435187">
    <property type="component" value="Unassembled WGS sequence"/>
</dbReference>
<dbReference type="InterPro" id="IPR047801">
    <property type="entry name" value="Peptidase_C45"/>
</dbReference>
<feature type="domain" description="Peptidase C45 hydrolase" evidence="1">
    <location>
        <begin position="104"/>
        <end position="311"/>
    </location>
</feature>
<dbReference type="PANTHER" id="PTHR34180">
    <property type="entry name" value="PEPTIDASE C45"/>
    <property type="match status" value="1"/>
</dbReference>
<dbReference type="PANTHER" id="PTHR34180:SF1">
    <property type="entry name" value="BETA-ALANYL-DOPAMINE_CARCININE HYDROLASE"/>
    <property type="match status" value="1"/>
</dbReference>
<dbReference type="InterPro" id="IPR029055">
    <property type="entry name" value="Ntn_hydrolases_N"/>
</dbReference>
<sequence>MKQIYTDVIQFRGSHYDLGYIQGQKLKNSFLVQNRNRQWKVRIPRFRIDENAAKTIFRRFNSSIWDEMEGLRDALGWPMERVLLEFGGYRLKLQQSGCSIFVGKDYMIRNYDYHPKTYDGRYVVYQPTDHGYATIGVSQRVSGRSDGMNEKGLTLGYTFINRKRPGDGFVCHMVGRLILELCANVEEAVSLLKELPHRGSFSYILFDGKSNMASIVETSPRGVQVRQGNTCTNHFEMMTKENRHFLDDSNKRLHAMNNKQNHDLSGLEAFRMLNDSDQELFSNQYRNWAGTIHTSAYFPQSLASWLALGGDQKPTEFDFAEWLAGTDFSNVRIEGKVDTDIPFLHMEKADWFKN</sequence>
<dbReference type="Pfam" id="PF03417">
    <property type="entry name" value="AAT"/>
    <property type="match status" value="1"/>
</dbReference>
<dbReference type="SUPFAM" id="SSF56235">
    <property type="entry name" value="N-terminal nucleophile aminohydrolases (Ntn hydrolases)"/>
    <property type="match status" value="1"/>
</dbReference>
<keyword evidence="2" id="KW-0012">Acyltransferase</keyword>
<comment type="caution">
    <text evidence="2">The sequence shown here is derived from an EMBL/GenBank/DDBJ whole genome shotgun (WGS) entry which is preliminary data.</text>
</comment>
<dbReference type="Gene3D" id="3.60.60.10">
    <property type="entry name" value="Penicillin V Acylase, Chain A"/>
    <property type="match status" value="1"/>
</dbReference>
<evidence type="ECO:0000313" key="3">
    <source>
        <dbReference type="Proteomes" id="UP000435187"/>
    </source>
</evidence>
<gene>
    <name evidence="2" type="ORF">GH885_02975</name>
</gene>
<proteinExistence type="predicted"/>
<dbReference type="CDD" id="cd01935">
    <property type="entry name" value="Ntn_CGH_like"/>
    <property type="match status" value="1"/>
</dbReference>
<dbReference type="GO" id="GO:0016746">
    <property type="term" value="F:acyltransferase activity"/>
    <property type="evidence" value="ECO:0007669"/>
    <property type="project" value="UniProtKB-KW"/>
</dbReference>
<dbReference type="InterPro" id="IPR005079">
    <property type="entry name" value="Peptidase_C45_hydrolase"/>
</dbReference>
<evidence type="ECO:0000259" key="1">
    <source>
        <dbReference type="Pfam" id="PF03417"/>
    </source>
</evidence>
<name>A0A6N7QZH8_9BACI</name>
<organism evidence="2 3">
    <name type="scientific">Gracilibacillus thailandensis</name>
    <dbReference type="NCBI Taxonomy" id="563735"/>
    <lineage>
        <taxon>Bacteria</taxon>
        <taxon>Bacillati</taxon>
        <taxon>Bacillota</taxon>
        <taxon>Bacilli</taxon>
        <taxon>Bacillales</taxon>
        <taxon>Bacillaceae</taxon>
        <taxon>Gracilibacillus</taxon>
    </lineage>
</organism>
<accession>A0A6N7QZH8</accession>
<dbReference type="InterPro" id="IPR047794">
    <property type="entry name" value="C45_proenzyme-like"/>
</dbReference>
<protein>
    <submittedName>
        <fullName evidence="2">Acyl-CoA--6-aminopenicillanic acid acyltransferase</fullName>
    </submittedName>
</protein>
<evidence type="ECO:0000313" key="2">
    <source>
        <dbReference type="EMBL" id="MRI65309.1"/>
    </source>
</evidence>
<dbReference type="RefSeq" id="WP_153834157.1">
    <property type="nucleotide sequence ID" value="NZ_JBHUMW010000002.1"/>
</dbReference>
<dbReference type="EMBL" id="WJEE01000003">
    <property type="protein sequence ID" value="MRI65309.1"/>
    <property type="molecule type" value="Genomic_DNA"/>
</dbReference>
<reference evidence="2 3" key="1">
    <citation type="submission" date="2019-10" db="EMBL/GenBank/DDBJ databases">
        <title>Gracilibacillus salitolerans sp. nov., a moderate halophile isolated from a saline soil in northwest China.</title>
        <authorList>
            <person name="Gan L."/>
        </authorList>
    </citation>
    <scope>NUCLEOTIDE SEQUENCE [LARGE SCALE GENOMIC DNA]</scope>
    <source>
        <strain evidence="2 3">TP2-8</strain>
    </source>
</reference>
<dbReference type="AlphaFoldDB" id="A0A6N7QZH8"/>
<keyword evidence="2" id="KW-0808">Transferase</keyword>